<organism evidence="3 4">
    <name type="scientific">Toxocara canis</name>
    <name type="common">Canine roundworm</name>
    <dbReference type="NCBI Taxonomy" id="6265"/>
    <lineage>
        <taxon>Eukaryota</taxon>
        <taxon>Metazoa</taxon>
        <taxon>Ecdysozoa</taxon>
        <taxon>Nematoda</taxon>
        <taxon>Chromadorea</taxon>
        <taxon>Rhabditida</taxon>
        <taxon>Spirurina</taxon>
        <taxon>Ascaridomorpha</taxon>
        <taxon>Ascaridoidea</taxon>
        <taxon>Toxocaridae</taxon>
        <taxon>Toxocara</taxon>
    </lineage>
</organism>
<evidence type="ECO:0000313" key="3">
    <source>
        <dbReference type="Proteomes" id="UP000050794"/>
    </source>
</evidence>
<dbReference type="WBParaSite" id="TCNE_0000399801-mRNA-1">
    <property type="protein sequence ID" value="TCNE_0000399801-mRNA-1"/>
    <property type="gene ID" value="TCNE_0000399801"/>
</dbReference>
<evidence type="ECO:0000313" key="2">
    <source>
        <dbReference type="EMBL" id="VDM29715.1"/>
    </source>
</evidence>
<dbReference type="EMBL" id="UYWY01005930">
    <property type="protein sequence ID" value="VDM29715.1"/>
    <property type="molecule type" value="Genomic_DNA"/>
</dbReference>
<keyword evidence="1" id="KW-0812">Transmembrane</keyword>
<sequence>MKRACEKRFEFGLFYLKLDSEQKDSIEENIKILLKKAVANIDFIDEVQRLAEEFGAKHVQYRTQGFKPDFFAICADATITECAFLDNAVHPAHQTLNAFSTFITMVFSSVRDGFYAEMRRMRRTSNSFSIGSNSSFQRKKFSEDLTAADLSPRYVYYYECIYASSLIVLFLSPSFIVWRHT</sequence>
<dbReference type="GO" id="GO:0019825">
    <property type="term" value="F:oxygen binding"/>
    <property type="evidence" value="ECO:0007669"/>
    <property type="project" value="InterPro"/>
</dbReference>
<reference evidence="4" key="1">
    <citation type="submission" date="2016-06" db="UniProtKB">
        <authorList>
            <consortium name="WormBaseParasite"/>
        </authorList>
    </citation>
    <scope>IDENTIFICATION</scope>
</reference>
<evidence type="ECO:0000256" key="1">
    <source>
        <dbReference type="SAM" id="Phobius"/>
    </source>
</evidence>
<name>A0A183U678_TOXCA</name>
<dbReference type="Gene3D" id="1.10.490.10">
    <property type="entry name" value="Globins"/>
    <property type="match status" value="1"/>
</dbReference>
<dbReference type="InterPro" id="IPR012292">
    <property type="entry name" value="Globin/Proto"/>
</dbReference>
<accession>A0A183U678</accession>
<dbReference type="AlphaFoldDB" id="A0A183U678"/>
<reference evidence="2 3" key="2">
    <citation type="submission" date="2018-11" db="EMBL/GenBank/DDBJ databases">
        <authorList>
            <consortium name="Pathogen Informatics"/>
        </authorList>
    </citation>
    <scope>NUCLEOTIDE SEQUENCE [LARGE SCALE GENOMIC DNA]</scope>
</reference>
<evidence type="ECO:0000313" key="4">
    <source>
        <dbReference type="WBParaSite" id="TCNE_0000399801-mRNA-1"/>
    </source>
</evidence>
<dbReference type="GO" id="GO:0020037">
    <property type="term" value="F:heme binding"/>
    <property type="evidence" value="ECO:0007669"/>
    <property type="project" value="InterPro"/>
</dbReference>
<proteinExistence type="predicted"/>
<dbReference type="Proteomes" id="UP000050794">
    <property type="component" value="Unassembled WGS sequence"/>
</dbReference>
<feature type="transmembrane region" description="Helical" evidence="1">
    <location>
        <begin position="155"/>
        <end position="178"/>
    </location>
</feature>
<keyword evidence="1" id="KW-0472">Membrane</keyword>
<keyword evidence="1" id="KW-1133">Transmembrane helix</keyword>
<gene>
    <name evidence="2" type="ORF">TCNE_LOCUS3998</name>
</gene>
<protein>
    <submittedName>
        <fullName evidence="4">CASPASE_P10 domain-containing protein</fullName>
    </submittedName>
</protein>
<keyword evidence="3" id="KW-1185">Reference proteome</keyword>